<evidence type="ECO:0000313" key="2">
    <source>
        <dbReference type="EMBL" id="ORX40435.1"/>
    </source>
</evidence>
<evidence type="ECO:0000256" key="1">
    <source>
        <dbReference type="SAM" id="Phobius"/>
    </source>
</evidence>
<dbReference type="EMBL" id="MCFH01000093">
    <property type="protein sequence ID" value="ORX40435.1"/>
    <property type="molecule type" value="Genomic_DNA"/>
</dbReference>
<keyword evidence="1" id="KW-0812">Transmembrane</keyword>
<proteinExistence type="predicted"/>
<feature type="transmembrane region" description="Helical" evidence="1">
    <location>
        <begin position="82"/>
        <end position="102"/>
    </location>
</feature>
<keyword evidence="1" id="KW-1133">Transmembrane helix</keyword>
<keyword evidence="3" id="KW-1185">Reference proteome</keyword>
<name>A0A1Y1UTA9_9FUNG</name>
<evidence type="ECO:0000313" key="3">
    <source>
        <dbReference type="Proteomes" id="UP000193719"/>
    </source>
</evidence>
<dbReference type="Proteomes" id="UP000193719">
    <property type="component" value="Unassembled WGS sequence"/>
</dbReference>
<comment type="caution">
    <text evidence="2">The sequence shown here is derived from an EMBL/GenBank/DDBJ whole genome shotgun (WGS) entry which is preliminary data.</text>
</comment>
<feature type="non-terminal residue" evidence="2">
    <location>
        <position position="1"/>
    </location>
</feature>
<accession>A0A1Y1UTA9</accession>
<sequence>RTYLFYVKNFINDVDDGKYISLPFSSKENIRIIFDQIWNDNFFKFQESIIDNIVGDIQYLNYKFTDYLFQIMESNSQSETTLIIFGIAIFLIFDLFVFNKIYNEKIREMDSLVSFVFLVPQSIVNKNEKFKRYINIKSYYIFNIFYILY</sequence>
<organism evidence="2 3">
    <name type="scientific">Piromyces finnis</name>
    <dbReference type="NCBI Taxonomy" id="1754191"/>
    <lineage>
        <taxon>Eukaryota</taxon>
        <taxon>Fungi</taxon>
        <taxon>Fungi incertae sedis</taxon>
        <taxon>Chytridiomycota</taxon>
        <taxon>Chytridiomycota incertae sedis</taxon>
        <taxon>Neocallimastigomycetes</taxon>
        <taxon>Neocallimastigales</taxon>
        <taxon>Neocallimastigaceae</taxon>
        <taxon>Piromyces</taxon>
    </lineage>
</organism>
<protein>
    <submittedName>
        <fullName evidence="2">Uncharacterized protein</fullName>
    </submittedName>
</protein>
<reference evidence="2 3" key="2">
    <citation type="submission" date="2016-08" db="EMBL/GenBank/DDBJ databases">
        <title>Pervasive Adenine N6-methylation of Active Genes in Fungi.</title>
        <authorList>
            <consortium name="DOE Joint Genome Institute"/>
            <person name="Mondo S.J."/>
            <person name="Dannebaum R.O."/>
            <person name="Kuo R.C."/>
            <person name="Labutti K."/>
            <person name="Haridas S."/>
            <person name="Kuo A."/>
            <person name="Salamov A."/>
            <person name="Ahrendt S.R."/>
            <person name="Lipzen A."/>
            <person name="Sullivan W."/>
            <person name="Andreopoulos W.B."/>
            <person name="Clum A."/>
            <person name="Lindquist E."/>
            <person name="Daum C."/>
            <person name="Ramamoorthy G.K."/>
            <person name="Gryganskyi A."/>
            <person name="Culley D."/>
            <person name="Magnuson J.K."/>
            <person name="James T.Y."/>
            <person name="O'Malley M.A."/>
            <person name="Stajich J.E."/>
            <person name="Spatafora J.W."/>
            <person name="Visel A."/>
            <person name="Grigoriev I.V."/>
        </authorList>
    </citation>
    <scope>NUCLEOTIDE SEQUENCE [LARGE SCALE GENOMIC DNA]</scope>
    <source>
        <strain evidence="3">finn</strain>
    </source>
</reference>
<dbReference type="AlphaFoldDB" id="A0A1Y1UTA9"/>
<gene>
    <name evidence="2" type="ORF">BCR36DRAFT_311971</name>
</gene>
<keyword evidence="1" id="KW-0472">Membrane</keyword>
<dbReference type="OrthoDB" id="10394728at2759"/>
<reference evidence="2 3" key="1">
    <citation type="submission" date="2016-08" db="EMBL/GenBank/DDBJ databases">
        <title>Genomes of anaerobic fungi encode conserved fungal cellulosomes for biomass hydrolysis.</title>
        <authorList>
            <consortium name="DOE Joint Genome Institute"/>
            <person name="Haitjema C.H."/>
            <person name="Gilmore S.P."/>
            <person name="Henske J.K."/>
            <person name="Solomon K.V."/>
            <person name="De Groot R."/>
            <person name="Kuo A."/>
            <person name="Mondo S.J."/>
            <person name="Salamov A.A."/>
            <person name="Labutti K."/>
            <person name="Zhao Z."/>
            <person name="Chiniquy J."/>
            <person name="Barry K."/>
            <person name="Brewer H.M."/>
            <person name="Purvine S.O."/>
            <person name="Wright A.T."/>
            <person name="Boxma B."/>
            <person name="Van Alen T."/>
            <person name="Hackstein J.H."/>
            <person name="Baker S.E."/>
            <person name="Grigoriev I.V."/>
            <person name="O'Malley M.A."/>
        </authorList>
    </citation>
    <scope>NUCLEOTIDE SEQUENCE [LARGE SCALE GENOMIC DNA]</scope>
    <source>
        <strain evidence="3">finn</strain>
    </source>
</reference>